<gene>
    <name evidence="1" type="ORF">CLOLEP_02260</name>
</gene>
<name>A7VUL2_9FIRM</name>
<proteinExistence type="predicted"/>
<dbReference type="EMBL" id="ABCB02000019">
    <property type="protein sequence ID" value="EDO60663.1"/>
    <property type="molecule type" value="Genomic_DNA"/>
</dbReference>
<dbReference type="HOGENOM" id="CLU_2631919_0_0_9"/>
<dbReference type="Proteomes" id="UP000003490">
    <property type="component" value="Unassembled WGS sequence"/>
</dbReference>
<reference evidence="1 2" key="2">
    <citation type="submission" date="2007-08" db="EMBL/GenBank/DDBJ databases">
        <authorList>
            <person name="Fulton L."/>
            <person name="Clifton S."/>
            <person name="Fulton B."/>
            <person name="Xu J."/>
            <person name="Minx P."/>
            <person name="Pepin K.H."/>
            <person name="Johnson M."/>
            <person name="Thiruvilangam P."/>
            <person name="Bhonagiri V."/>
            <person name="Nash W.E."/>
            <person name="Wang C."/>
            <person name="Mardis E.R."/>
            <person name="Wilson R.K."/>
        </authorList>
    </citation>
    <scope>NUCLEOTIDE SEQUENCE [LARGE SCALE GENOMIC DNA]</scope>
    <source>
        <strain evidence="1 2">DSM 753</strain>
    </source>
</reference>
<dbReference type="AlphaFoldDB" id="A7VUL2"/>
<reference evidence="1 2" key="1">
    <citation type="submission" date="2007-08" db="EMBL/GenBank/DDBJ databases">
        <title>Draft genome sequence of Clostridium leptum (DSM 753).</title>
        <authorList>
            <person name="Sudarsanam P."/>
            <person name="Ley R."/>
            <person name="Guruge J."/>
            <person name="Turnbaugh P.J."/>
            <person name="Mahowald M."/>
            <person name="Liep D."/>
            <person name="Gordon J."/>
        </authorList>
    </citation>
    <scope>NUCLEOTIDE SEQUENCE [LARGE SCALE GENOMIC DNA]</scope>
    <source>
        <strain evidence="1 2">DSM 753</strain>
    </source>
</reference>
<accession>A7VUL2</accession>
<evidence type="ECO:0000313" key="2">
    <source>
        <dbReference type="Proteomes" id="UP000003490"/>
    </source>
</evidence>
<sequence>MASPHFQGKGLEAFPDVLIIGKPHLAAQQVGHSFFPFLQRVLLFVLQLVQVSKGLPFEGWLQAQVGDEGAVLLCQPV</sequence>
<protein>
    <submittedName>
        <fullName evidence="1">Uncharacterized protein</fullName>
    </submittedName>
</protein>
<organism evidence="1 2">
    <name type="scientific">[Clostridium] leptum DSM 753</name>
    <dbReference type="NCBI Taxonomy" id="428125"/>
    <lineage>
        <taxon>Bacteria</taxon>
        <taxon>Bacillati</taxon>
        <taxon>Bacillota</taxon>
        <taxon>Clostridia</taxon>
        <taxon>Eubacteriales</taxon>
        <taxon>Oscillospiraceae</taxon>
        <taxon>Oscillospiraceae incertae sedis</taxon>
    </lineage>
</organism>
<evidence type="ECO:0000313" key="1">
    <source>
        <dbReference type="EMBL" id="EDO60663.1"/>
    </source>
</evidence>
<comment type="caution">
    <text evidence="1">The sequence shown here is derived from an EMBL/GenBank/DDBJ whole genome shotgun (WGS) entry which is preliminary data.</text>
</comment>